<dbReference type="PRINTS" id="PR00725">
    <property type="entry name" value="DADACBPTASE1"/>
</dbReference>
<dbReference type="EMBL" id="LNAM01000068">
    <property type="protein sequence ID" value="KSV59935.1"/>
    <property type="molecule type" value="Genomic_DNA"/>
</dbReference>
<evidence type="ECO:0000256" key="8">
    <source>
        <dbReference type="PIRSR" id="PIRSR618044-2"/>
    </source>
</evidence>
<evidence type="ECO:0000256" key="5">
    <source>
        <dbReference type="ARBA" id="ARBA00022984"/>
    </source>
</evidence>
<dbReference type="STRING" id="290052.ASU35_07285"/>
<organism evidence="11 12">
    <name type="scientific">Acetivibrio ethanolgignens</name>
    <dbReference type="NCBI Taxonomy" id="290052"/>
    <lineage>
        <taxon>Bacteria</taxon>
        <taxon>Bacillati</taxon>
        <taxon>Bacillota</taxon>
        <taxon>Clostridia</taxon>
        <taxon>Eubacteriales</taxon>
        <taxon>Oscillospiraceae</taxon>
        <taxon>Acetivibrio</taxon>
    </lineage>
</organism>
<dbReference type="AlphaFoldDB" id="A0A0V8QH84"/>
<evidence type="ECO:0000256" key="3">
    <source>
        <dbReference type="ARBA" id="ARBA00022801"/>
    </source>
</evidence>
<keyword evidence="12" id="KW-1185">Reference proteome</keyword>
<evidence type="ECO:0000259" key="10">
    <source>
        <dbReference type="Pfam" id="PF00768"/>
    </source>
</evidence>
<dbReference type="RefSeq" id="WP_058351827.1">
    <property type="nucleotide sequence ID" value="NZ_CABMMD010000068.1"/>
</dbReference>
<dbReference type="PANTHER" id="PTHR21581:SF6">
    <property type="entry name" value="TRAFFICKING PROTEIN PARTICLE COMPLEX SUBUNIT 12"/>
    <property type="match status" value="1"/>
</dbReference>
<evidence type="ECO:0000256" key="7">
    <source>
        <dbReference type="PIRSR" id="PIRSR618044-1"/>
    </source>
</evidence>
<dbReference type="Proteomes" id="UP000054874">
    <property type="component" value="Unassembled WGS sequence"/>
</dbReference>
<reference evidence="11 12" key="1">
    <citation type="submission" date="2015-11" db="EMBL/GenBank/DDBJ databases">
        <title>Butyribacter intestini gen. nov., sp. nov., a butyric acid-producing bacterium of the family Lachnospiraceae isolated from the human faeces.</title>
        <authorList>
            <person name="Zou Y."/>
            <person name="Xue W."/>
            <person name="Luo G."/>
            <person name="Lv M."/>
        </authorList>
    </citation>
    <scope>NUCLEOTIDE SEQUENCE [LARGE SCALE GENOMIC DNA]</scope>
    <source>
        <strain evidence="11 12">ACET-33324</strain>
    </source>
</reference>
<dbReference type="InterPro" id="IPR012338">
    <property type="entry name" value="Beta-lactam/transpept-like"/>
</dbReference>
<feature type="domain" description="Peptidase S11 D-alanyl-D-alanine carboxypeptidase A N-terminal" evidence="10">
    <location>
        <begin position="71"/>
        <end position="305"/>
    </location>
</feature>
<proteinExistence type="inferred from homology"/>
<keyword evidence="6" id="KW-0961">Cell wall biogenesis/degradation</keyword>
<protein>
    <recommendedName>
        <fullName evidence="10">Peptidase S11 D-alanyl-D-alanine carboxypeptidase A N-terminal domain-containing protein</fullName>
    </recommendedName>
</protein>
<evidence type="ECO:0000256" key="6">
    <source>
        <dbReference type="ARBA" id="ARBA00023316"/>
    </source>
</evidence>
<dbReference type="GO" id="GO:0009252">
    <property type="term" value="P:peptidoglycan biosynthetic process"/>
    <property type="evidence" value="ECO:0007669"/>
    <property type="project" value="UniProtKB-KW"/>
</dbReference>
<sequence>MKFLKTNWGSIRCFCFLLAGSLFLTGCFRKKQSELPIYGVIGGSSLTEAIPFTKDLCVVPKNRDVDYINGMDAASSLIFDITDKKVLYADNIYQKLYPASVTKIMTALVALKYGNLTDTVTVSYRASHISEWGAKKCGFQEGDKIVLEDLLCAFLIYSGNDAGIAIAEHIAGSEKKFAALMNEEAKRIGATGSHFVNPHGLHDSKHYTTTYDVYLIFNECIKDDTFLSIIQSPSCRISYEDKDGVTHTVSYESTNRYLIGKEAVPDGVTVIGGKTGTTGKAGACLVLLSKNKSGHSFISVIFKSETGDTLFSQMFQLLQMEE</sequence>
<gene>
    <name evidence="11" type="ORF">ASU35_07285</name>
</gene>
<dbReference type="Pfam" id="PF00768">
    <property type="entry name" value="Peptidase_S11"/>
    <property type="match status" value="1"/>
</dbReference>
<feature type="active site" description="Proton acceptor" evidence="7">
    <location>
        <position position="103"/>
    </location>
</feature>
<dbReference type="PROSITE" id="PS51257">
    <property type="entry name" value="PROKAR_LIPOPROTEIN"/>
    <property type="match status" value="1"/>
</dbReference>
<evidence type="ECO:0000256" key="4">
    <source>
        <dbReference type="ARBA" id="ARBA00022960"/>
    </source>
</evidence>
<evidence type="ECO:0000256" key="1">
    <source>
        <dbReference type="ARBA" id="ARBA00007164"/>
    </source>
</evidence>
<dbReference type="InterPro" id="IPR001967">
    <property type="entry name" value="Peptidase_S11_N"/>
</dbReference>
<comment type="similarity">
    <text evidence="1 9">Belongs to the peptidase S11 family.</text>
</comment>
<dbReference type="PANTHER" id="PTHR21581">
    <property type="entry name" value="D-ALANYL-D-ALANINE CARBOXYPEPTIDASE"/>
    <property type="match status" value="1"/>
</dbReference>
<evidence type="ECO:0000256" key="9">
    <source>
        <dbReference type="RuleBase" id="RU004016"/>
    </source>
</evidence>
<keyword evidence="2" id="KW-0732">Signal</keyword>
<dbReference type="GO" id="GO:0009002">
    <property type="term" value="F:serine-type D-Ala-D-Ala carboxypeptidase activity"/>
    <property type="evidence" value="ECO:0007669"/>
    <property type="project" value="InterPro"/>
</dbReference>
<comment type="caution">
    <text evidence="11">The sequence shown here is derived from an EMBL/GenBank/DDBJ whole genome shotgun (WGS) entry which is preliminary data.</text>
</comment>
<accession>A0A0V8QH84</accession>
<evidence type="ECO:0000313" key="11">
    <source>
        <dbReference type="EMBL" id="KSV59935.1"/>
    </source>
</evidence>
<keyword evidence="5" id="KW-0573">Peptidoglycan synthesis</keyword>
<feature type="binding site" evidence="8">
    <location>
        <position position="274"/>
    </location>
    <ligand>
        <name>substrate</name>
    </ligand>
</feature>
<keyword evidence="4" id="KW-0133">Cell shape</keyword>
<dbReference type="InterPro" id="IPR018044">
    <property type="entry name" value="Peptidase_S11"/>
</dbReference>
<dbReference type="Gene3D" id="3.40.710.10">
    <property type="entry name" value="DD-peptidase/beta-lactamase superfamily"/>
    <property type="match status" value="1"/>
</dbReference>
<name>A0A0V8QH84_9FIRM</name>
<dbReference type="OrthoDB" id="9791132at2"/>
<dbReference type="GO" id="GO:0006508">
    <property type="term" value="P:proteolysis"/>
    <property type="evidence" value="ECO:0007669"/>
    <property type="project" value="InterPro"/>
</dbReference>
<dbReference type="SUPFAM" id="SSF56601">
    <property type="entry name" value="beta-lactamase/transpeptidase-like"/>
    <property type="match status" value="1"/>
</dbReference>
<evidence type="ECO:0000313" key="12">
    <source>
        <dbReference type="Proteomes" id="UP000054874"/>
    </source>
</evidence>
<dbReference type="GO" id="GO:0008360">
    <property type="term" value="P:regulation of cell shape"/>
    <property type="evidence" value="ECO:0007669"/>
    <property type="project" value="UniProtKB-KW"/>
</dbReference>
<keyword evidence="3" id="KW-0378">Hydrolase</keyword>
<evidence type="ECO:0000256" key="2">
    <source>
        <dbReference type="ARBA" id="ARBA00022729"/>
    </source>
</evidence>
<feature type="active site" description="Acyl-ester intermediate" evidence="7">
    <location>
        <position position="100"/>
    </location>
</feature>
<dbReference type="GO" id="GO:0071555">
    <property type="term" value="P:cell wall organization"/>
    <property type="evidence" value="ECO:0007669"/>
    <property type="project" value="UniProtKB-KW"/>
</dbReference>
<feature type="active site" evidence="7">
    <location>
        <position position="158"/>
    </location>
</feature>